<dbReference type="Proteomes" id="UP000674938">
    <property type="component" value="Unassembled WGS sequence"/>
</dbReference>
<organism evidence="3 4">
    <name type="scientific">Vagococcus allomyrinae</name>
    <dbReference type="NCBI Taxonomy" id="2794353"/>
    <lineage>
        <taxon>Bacteria</taxon>
        <taxon>Bacillati</taxon>
        <taxon>Bacillota</taxon>
        <taxon>Bacilli</taxon>
        <taxon>Lactobacillales</taxon>
        <taxon>Enterococcaceae</taxon>
        <taxon>Vagococcus</taxon>
    </lineage>
</organism>
<dbReference type="AlphaFoldDB" id="A0A940P263"/>
<dbReference type="InterPro" id="IPR027994">
    <property type="entry name" value="WxL_dom"/>
</dbReference>
<evidence type="ECO:0000313" key="4">
    <source>
        <dbReference type="Proteomes" id="UP000674938"/>
    </source>
</evidence>
<protein>
    <submittedName>
        <fullName evidence="3">WxL domain-containing protein</fullName>
    </submittedName>
</protein>
<evidence type="ECO:0000256" key="1">
    <source>
        <dbReference type="SAM" id="SignalP"/>
    </source>
</evidence>
<proteinExistence type="predicted"/>
<feature type="chain" id="PRO_5038094940" evidence="1">
    <location>
        <begin position="21"/>
        <end position="224"/>
    </location>
</feature>
<gene>
    <name evidence="3" type="ORF">I6N95_03560</name>
</gene>
<accession>A0A940P263</accession>
<dbReference type="Pfam" id="PF13731">
    <property type="entry name" value="WxL"/>
    <property type="match status" value="1"/>
</dbReference>
<reference evidence="3" key="1">
    <citation type="submission" date="2020-12" db="EMBL/GenBank/DDBJ databases">
        <title>Vagococcus allomyrinae sp. nov. and Enterococcus lavae sp. nov., isolated from the larvae of Allomyrina dichotoma.</title>
        <authorList>
            <person name="Lee S.D."/>
        </authorList>
    </citation>
    <scope>NUCLEOTIDE SEQUENCE</scope>
    <source>
        <strain evidence="3">BWB3-3</strain>
    </source>
</reference>
<evidence type="ECO:0000313" key="3">
    <source>
        <dbReference type="EMBL" id="MBP1040084.1"/>
    </source>
</evidence>
<dbReference type="RefSeq" id="WP_209524979.1">
    <property type="nucleotide sequence ID" value="NZ_JAEEGA010000002.1"/>
</dbReference>
<name>A0A940P263_9ENTE</name>
<sequence>MKKILLLLSLVSVWPLTGHAQDVDGKAETEFQANDGTVSPVDPDEGNEVIPIYPPTNGPLSLSYAADLEFGSHKFNGKETTFLAENYTVTQVATNKAKQYPPFVQINDLRGSGAGWTLAVKQNSPLAKENGVEIANSQFKISAISADSPHGMTQKPSTLYSKNVLNNGETVPIITAKDGEGMGTWTIFLGDMASKNPELSVPLKSVKETGRYQTSLTWILQDVL</sequence>
<dbReference type="EMBL" id="JAEEGA010000002">
    <property type="protein sequence ID" value="MBP1040084.1"/>
    <property type="molecule type" value="Genomic_DNA"/>
</dbReference>
<feature type="domain" description="WxL" evidence="2">
    <location>
        <begin position="21"/>
        <end position="222"/>
    </location>
</feature>
<comment type="caution">
    <text evidence="3">The sequence shown here is derived from an EMBL/GenBank/DDBJ whole genome shotgun (WGS) entry which is preliminary data.</text>
</comment>
<keyword evidence="4" id="KW-1185">Reference proteome</keyword>
<keyword evidence="1" id="KW-0732">Signal</keyword>
<feature type="signal peptide" evidence="1">
    <location>
        <begin position="1"/>
        <end position="20"/>
    </location>
</feature>
<evidence type="ECO:0000259" key="2">
    <source>
        <dbReference type="Pfam" id="PF13731"/>
    </source>
</evidence>